<keyword evidence="6 8" id="KW-0067">ATP-binding</keyword>
<dbReference type="InterPro" id="IPR045028">
    <property type="entry name" value="DinG/Rad3-like"/>
</dbReference>
<dbReference type="NCBIfam" id="TIGR00573">
    <property type="entry name" value="dnaq"/>
    <property type="match status" value="1"/>
</dbReference>
<proteinExistence type="inferred from homology"/>
<dbReference type="FunFam" id="3.40.50.300:FF:000437">
    <property type="entry name" value="ATP-dependent DNA helicase DinG"/>
    <property type="match status" value="1"/>
</dbReference>
<dbReference type="InterPro" id="IPR036397">
    <property type="entry name" value="RNaseH_sf"/>
</dbReference>
<dbReference type="Pfam" id="PF00929">
    <property type="entry name" value="RNase_T"/>
    <property type="match status" value="1"/>
</dbReference>
<keyword evidence="2 8" id="KW-0540">Nuclease</keyword>
<dbReference type="AlphaFoldDB" id="A0A841Q1N3"/>
<evidence type="ECO:0000256" key="3">
    <source>
        <dbReference type="ARBA" id="ARBA00022741"/>
    </source>
</evidence>
<sequence length="912" mass="104980">MTRFAVVDLETTGHTPTKGDKIIEVGIVIVEDGAIIDQYASYVNPNQEIPPFISNLTGITDEEVKDAPSFHEIASVIREKCDNAYFVAHHVQFDLGFLNEAFLQEGLAPLKGKVIDTVELARIFAPRAFGYKLSQLAEYFSITHKHPHRALSDAYVTAELLIKLFEKASQLPFETLEHLMILESKMHSDLYPLLSDWMQEKRYDMEENESIEVYRGIALRKLLEEPQHEHKIKGSFGEFLDTTFGKNGALQTVMQNFEPRESQQEMSESIYAVFHEKKHALIEAETGTGKTLAYLLPSIYYALQEDERVLISTYTTQLQAQLLEKEIPLLKRLFPDMFEAVMIKGKSHYLSLKRFEQEIMKSPAQDNYDVILTKALLLVWLTETATGDVDELQLPSSGQFFWRKINAEAEGIPDPHSPWFHRTFFQKVKRKAQKSNLIITNHALLCADIMNDYQLLPTYKFAIIDEAHHLDKTASKHFGMQVDYVSVQFMLNDLSDLKINFVTKFEEDLLTKAKECTDELFRYLYQIVAHQKNSEKTFNDIGRIQYVFESEQLDDRTKELIKDLASRLIFVLKDLLVLLDKRVETEEDDGKKEDLIRKINQIEKVIQQINIFLINKDTNLVKWIEIEGQGAKNAVYLYCEPMEIGPLLHENFYARKKSVVLTSATLTMKGSFQYLLDRNGLDEKEVETKIIESPFSYKDQVQLLVPSDLPNIKYDTEEDYIANISYAIYELAKITSGRMLVLFTSYQMLKKTYEMLRDFTDQDDFIIIAQGVSSGSRTRLKKNFQSFDQAILLGTSSFWEGVDIPGEDLSAVVIVRLPFEPPNHPVFSTRANALKDQGRNPFMDLALPNAVIRFKQGFGRLIRSSKDRGIVLVCDGRLMKSKYGKYFTDSIPKVPIVYDEIHKLLDHANEWF</sequence>
<reference evidence="12 13" key="1">
    <citation type="submission" date="2020-08" db="EMBL/GenBank/DDBJ databases">
        <title>Genomic Encyclopedia of Type Strains, Phase IV (KMG-IV): sequencing the most valuable type-strain genomes for metagenomic binning, comparative biology and taxonomic classification.</title>
        <authorList>
            <person name="Goeker M."/>
        </authorList>
    </citation>
    <scope>NUCLEOTIDE SEQUENCE [LARGE SCALE GENOMIC DNA]</scope>
    <source>
        <strain evidence="12 13">DSM 19612</strain>
    </source>
</reference>
<dbReference type="PROSITE" id="PS51193">
    <property type="entry name" value="HELICASE_ATP_BIND_2"/>
    <property type="match status" value="1"/>
</dbReference>
<evidence type="ECO:0000259" key="11">
    <source>
        <dbReference type="PROSITE" id="PS51193"/>
    </source>
</evidence>
<dbReference type="GO" id="GO:0043139">
    <property type="term" value="F:5'-3' DNA helicase activity"/>
    <property type="evidence" value="ECO:0007669"/>
    <property type="project" value="UniProtKB-EC"/>
</dbReference>
<dbReference type="CDD" id="cd06127">
    <property type="entry name" value="DEDDh"/>
    <property type="match status" value="1"/>
</dbReference>
<evidence type="ECO:0000256" key="7">
    <source>
        <dbReference type="ARBA" id="ARBA00048954"/>
    </source>
</evidence>
<dbReference type="GO" id="GO:0003887">
    <property type="term" value="F:DNA-directed DNA polymerase activity"/>
    <property type="evidence" value="ECO:0007669"/>
    <property type="project" value="InterPro"/>
</dbReference>
<keyword evidence="12" id="KW-0347">Helicase</keyword>
<keyword evidence="5 8" id="KW-0269">Exonuclease</keyword>
<organism evidence="12 13">
    <name type="scientific">Salirhabdus euzebyi</name>
    <dbReference type="NCBI Taxonomy" id="394506"/>
    <lineage>
        <taxon>Bacteria</taxon>
        <taxon>Bacillati</taxon>
        <taxon>Bacillota</taxon>
        <taxon>Bacilli</taxon>
        <taxon>Bacillales</taxon>
        <taxon>Bacillaceae</taxon>
        <taxon>Salirhabdus</taxon>
    </lineage>
</organism>
<accession>A0A841Q1N3</accession>
<evidence type="ECO:0000313" key="12">
    <source>
        <dbReference type="EMBL" id="MBB6452233.1"/>
    </source>
</evidence>
<evidence type="ECO:0000313" key="13">
    <source>
        <dbReference type="Proteomes" id="UP000581688"/>
    </source>
</evidence>
<dbReference type="PROSITE" id="PS51192">
    <property type="entry name" value="HELICASE_ATP_BIND_1"/>
    <property type="match status" value="1"/>
</dbReference>
<dbReference type="SMART" id="SM00491">
    <property type="entry name" value="HELICc2"/>
    <property type="match status" value="1"/>
</dbReference>
<dbReference type="Gene3D" id="3.30.420.10">
    <property type="entry name" value="Ribonuclease H-like superfamily/Ribonuclease H"/>
    <property type="match status" value="1"/>
</dbReference>
<dbReference type="EC" id="3.1.-.-" evidence="8 9"/>
<dbReference type="NCBIfam" id="TIGR01407">
    <property type="entry name" value="dinG_rel"/>
    <property type="match status" value="1"/>
</dbReference>
<dbReference type="SUPFAM" id="SSF52540">
    <property type="entry name" value="P-loop containing nucleoside triphosphate hydrolases"/>
    <property type="match status" value="1"/>
</dbReference>
<dbReference type="PANTHER" id="PTHR11472">
    <property type="entry name" value="DNA REPAIR DEAD HELICASE RAD3/XP-D SUBFAMILY MEMBER"/>
    <property type="match status" value="1"/>
</dbReference>
<name>A0A841Q1N3_9BACI</name>
<dbReference type="InterPro" id="IPR006555">
    <property type="entry name" value="ATP-dep_Helicase_C"/>
</dbReference>
<dbReference type="InterPro" id="IPR027417">
    <property type="entry name" value="P-loop_NTPase"/>
</dbReference>
<evidence type="ECO:0000256" key="5">
    <source>
        <dbReference type="ARBA" id="ARBA00022839"/>
    </source>
</evidence>
<feature type="short sequence motif" description="DEAH box" evidence="8">
    <location>
        <begin position="465"/>
        <end position="468"/>
    </location>
</feature>
<dbReference type="GO" id="GO:0008408">
    <property type="term" value="F:3'-5' exonuclease activity"/>
    <property type="evidence" value="ECO:0007669"/>
    <property type="project" value="UniProtKB-UniRule"/>
</dbReference>
<dbReference type="InterPro" id="IPR006310">
    <property type="entry name" value="DinG"/>
</dbReference>
<evidence type="ECO:0000256" key="9">
    <source>
        <dbReference type="RuleBase" id="RU364106"/>
    </source>
</evidence>
<gene>
    <name evidence="8 9" type="primary">dinG</name>
    <name evidence="12" type="ORF">HNQ94_000678</name>
</gene>
<evidence type="ECO:0000256" key="2">
    <source>
        <dbReference type="ARBA" id="ARBA00022722"/>
    </source>
</evidence>
<dbReference type="SMART" id="SM00479">
    <property type="entry name" value="EXOIII"/>
    <property type="match status" value="1"/>
</dbReference>
<dbReference type="InterPro" id="IPR011545">
    <property type="entry name" value="DEAD/DEAH_box_helicase_dom"/>
</dbReference>
<dbReference type="InterPro" id="IPR013520">
    <property type="entry name" value="Ribonucl_H"/>
</dbReference>
<protein>
    <recommendedName>
        <fullName evidence="8 9">3'-5' exonuclease DinG</fullName>
        <ecNumber evidence="8 9">3.1.-.-</ecNumber>
    </recommendedName>
</protein>
<dbReference type="GO" id="GO:0005524">
    <property type="term" value="F:ATP binding"/>
    <property type="evidence" value="ECO:0007669"/>
    <property type="project" value="UniProtKB-UniRule"/>
</dbReference>
<dbReference type="InterPro" id="IPR012337">
    <property type="entry name" value="RNaseH-like_sf"/>
</dbReference>
<dbReference type="PANTHER" id="PTHR11472:SF34">
    <property type="entry name" value="REGULATOR OF TELOMERE ELONGATION HELICASE 1"/>
    <property type="match status" value="1"/>
</dbReference>
<dbReference type="Gene3D" id="3.40.50.300">
    <property type="entry name" value="P-loop containing nucleotide triphosphate hydrolases"/>
    <property type="match status" value="2"/>
</dbReference>
<dbReference type="FunFam" id="3.30.420.10:FF:000045">
    <property type="entry name" value="3'-5' exonuclease DinG"/>
    <property type="match status" value="1"/>
</dbReference>
<dbReference type="SUPFAM" id="SSF53098">
    <property type="entry name" value="Ribonuclease H-like"/>
    <property type="match status" value="1"/>
</dbReference>
<comment type="caution">
    <text evidence="12">The sequence shown here is derived from an EMBL/GenBank/DDBJ whole genome shotgun (WGS) entry which is preliminary data.</text>
</comment>
<dbReference type="Pfam" id="PF00270">
    <property type="entry name" value="DEAD"/>
    <property type="match status" value="1"/>
</dbReference>
<dbReference type="HAMAP" id="MF_02206">
    <property type="entry name" value="DinG_exonucl"/>
    <property type="match status" value="1"/>
</dbReference>
<evidence type="ECO:0000256" key="4">
    <source>
        <dbReference type="ARBA" id="ARBA00022801"/>
    </source>
</evidence>
<dbReference type="EMBL" id="JACHGH010000002">
    <property type="protein sequence ID" value="MBB6452233.1"/>
    <property type="molecule type" value="Genomic_DNA"/>
</dbReference>
<evidence type="ECO:0000259" key="10">
    <source>
        <dbReference type="PROSITE" id="PS51192"/>
    </source>
</evidence>
<feature type="domain" description="Helicase ATP-binding" evidence="11">
    <location>
        <begin position="249"/>
        <end position="513"/>
    </location>
</feature>
<dbReference type="SMART" id="SM00487">
    <property type="entry name" value="DEXDc"/>
    <property type="match status" value="1"/>
</dbReference>
<dbReference type="NCBIfam" id="NF005981">
    <property type="entry name" value="PRK08074.1"/>
    <property type="match status" value="1"/>
</dbReference>
<keyword evidence="4 8" id="KW-0378">Hydrolase</keyword>
<feature type="binding site" evidence="8">
    <location>
        <begin position="284"/>
        <end position="291"/>
    </location>
    <ligand>
        <name>ATP</name>
        <dbReference type="ChEBI" id="CHEBI:30616"/>
    </ligand>
</feature>
<evidence type="ECO:0000256" key="8">
    <source>
        <dbReference type="HAMAP-Rule" id="MF_02206"/>
    </source>
</evidence>
<dbReference type="GO" id="GO:0016818">
    <property type="term" value="F:hydrolase activity, acting on acid anhydrides, in phosphorus-containing anhydrides"/>
    <property type="evidence" value="ECO:0007669"/>
    <property type="project" value="InterPro"/>
</dbReference>
<dbReference type="Pfam" id="PF13307">
    <property type="entry name" value="Helicase_C_2"/>
    <property type="match status" value="1"/>
</dbReference>
<comment type="similarity">
    <text evidence="8 9">Belongs to the helicase family. DinG subfamily. Type 2 sub-subfamily.</text>
</comment>
<keyword evidence="13" id="KW-1185">Reference proteome</keyword>
<dbReference type="InterPro" id="IPR006054">
    <property type="entry name" value="DnaQ"/>
</dbReference>
<feature type="domain" description="Helicase ATP-binding" evidence="10">
    <location>
        <begin position="271"/>
        <end position="491"/>
    </location>
</feature>
<dbReference type="RefSeq" id="WP_174495086.1">
    <property type="nucleotide sequence ID" value="NZ_CADDWK010000002.1"/>
</dbReference>
<dbReference type="InterPro" id="IPR014013">
    <property type="entry name" value="Helic_SF1/SF2_ATP-bd_DinG/Rad3"/>
</dbReference>
<dbReference type="GO" id="GO:0006260">
    <property type="term" value="P:DNA replication"/>
    <property type="evidence" value="ECO:0007669"/>
    <property type="project" value="InterPro"/>
</dbReference>
<evidence type="ECO:0000256" key="6">
    <source>
        <dbReference type="ARBA" id="ARBA00022840"/>
    </source>
</evidence>
<dbReference type="GO" id="GO:0003677">
    <property type="term" value="F:DNA binding"/>
    <property type="evidence" value="ECO:0007669"/>
    <property type="project" value="InterPro"/>
</dbReference>
<dbReference type="Proteomes" id="UP000581688">
    <property type="component" value="Unassembled WGS sequence"/>
</dbReference>
<evidence type="ECO:0000256" key="1">
    <source>
        <dbReference type="ARBA" id="ARBA00001966"/>
    </source>
</evidence>
<comment type="catalytic activity">
    <reaction evidence="7">
        <text>ATP + H2O = ADP + phosphate + H(+)</text>
        <dbReference type="Rhea" id="RHEA:13065"/>
        <dbReference type="ChEBI" id="CHEBI:15377"/>
        <dbReference type="ChEBI" id="CHEBI:15378"/>
        <dbReference type="ChEBI" id="CHEBI:30616"/>
        <dbReference type="ChEBI" id="CHEBI:43474"/>
        <dbReference type="ChEBI" id="CHEBI:456216"/>
        <dbReference type="EC" id="5.6.2.3"/>
    </reaction>
</comment>
<comment type="cofactor">
    <cofactor evidence="1">
        <name>[4Fe-4S] cluster</name>
        <dbReference type="ChEBI" id="CHEBI:49883"/>
    </cofactor>
</comment>
<comment type="function">
    <text evidence="8 9">3'-5' exonuclease.</text>
</comment>
<keyword evidence="3 8" id="KW-0547">Nucleotide-binding</keyword>
<dbReference type="InterPro" id="IPR014001">
    <property type="entry name" value="Helicase_ATP-bd"/>
</dbReference>